<organism evidence="4 5">
    <name type="scientific">Panagrellus redivivus</name>
    <name type="common">Microworm</name>
    <dbReference type="NCBI Taxonomy" id="6233"/>
    <lineage>
        <taxon>Eukaryota</taxon>
        <taxon>Metazoa</taxon>
        <taxon>Ecdysozoa</taxon>
        <taxon>Nematoda</taxon>
        <taxon>Chromadorea</taxon>
        <taxon>Rhabditida</taxon>
        <taxon>Tylenchina</taxon>
        <taxon>Panagrolaimomorpha</taxon>
        <taxon>Panagrolaimoidea</taxon>
        <taxon>Panagrolaimidae</taxon>
        <taxon>Panagrellus</taxon>
    </lineage>
</organism>
<keyword evidence="1 3" id="KW-0732">Signal</keyword>
<protein>
    <submittedName>
        <fullName evidence="5">MG2 domain-containing protein</fullName>
    </submittedName>
</protein>
<evidence type="ECO:0000256" key="2">
    <source>
        <dbReference type="ARBA" id="ARBA00022966"/>
    </source>
</evidence>
<reference evidence="5" key="2">
    <citation type="submission" date="2020-10" db="UniProtKB">
        <authorList>
            <consortium name="WormBaseParasite"/>
        </authorList>
    </citation>
    <scope>IDENTIFICATION</scope>
</reference>
<evidence type="ECO:0000256" key="3">
    <source>
        <dbReference type="SAM" id="SignalP"/>
    </source>
</evidence>
<name>A0A7E4W2D1_PANRE</name>
<feature type="chain" id="PRO_5028932973" evidence="3">
    <location>
        <begin position="20"/>
        <end position="288"/>
    </location>
</feature>
<dbReference type="WBParaSite" id="Pan_g6112.t1">
    <property type="protein sequence ID" value="Pan_g6112.t1"/>
    <property type="gene ID" value="Pan_g6112"/>
</dbReference>
<evidence type="ECO:0000313" key="5">
    <source>
        <dbReference type="WBParaSite" id="Pan_g6112.t1"/>
    </source>
</evidence>
<evidence type="ECO:0000256" key="1">
    <source>
        <dbReference type="ARBA" id="ARBA00022729"/>
    </source>
</evidence>
<dbReference type="PANTHER" id="PTHR11412">
    <property type="entry name" value="MACROGLOBULIN / COMPLEMENT"/>
    <property type="match status" value="1"/>
</dbReference>
<evidence type="ECO:0000313" key="4">
    <source>
        <dbReference type="Proteomes" id="UP000492821"/>
    </source>
</evidence>
<dbReference type="PANTHER" id="PTHR11412:SF136">
    <property type="entry name" value="CD109 ANTIGEN"/>
    <property type="match status" value="1"/>
</dbReference>
<dbReference type="InterPro" id="IPR050473">
    <property type="entry name" value="A2M/Complement_sys"/>
</dbReference>
<reference evidence="4" key="1">
    <citation type="journal article" date="2013" name="Genetics">
        <title>The draft genome and transcriptome of Panagrellus redivivus are shaped by the harsh demands of a free-living lifestyle.</title>
        <authorList>
            <person name="Srinivasan J."/>
            <person name="Dillman A.R."/>
            <person name="Macchietto M.G."/>
            <person name="Heikkinen L."/>
            <person name="Lakso M."/>
            <person name="Fracchia K.M."/>
            <person name="Antoshechkin I."/>
            <person name="Mortazavi A."/>
            <person name="Wong G."/>
            <person name="Sternberg P.W."/>
        </authorList>
    </citation>
    <scope>NUCLEOTIDE SEQUENCE [LARGE SCALE GENOMIC DNA]</scope>
    <source>
        <strain evidence="4">MT8872</strain>
    </source>
</reference>
<accession>A0A7E4W2D1</accession>
<dbReference type="AlphaFoldDB" id="A0A7E4W2D1"/>
<keyword evidence="2" id="KW-0882">Thioester bond</keyword>
<sequence length="288" mass="32343">MLLFIFLFLVSSTSICIEAILPPEPIVVVPSAIRWDADNDIIVTPIATGSYPLALEATLIGKSASNSKRVTVASYNVQLYNQSSYHFQLSTKNRDRADDYELLVDLRGHEEYRSNILYGLPNLYSAKIETDKGYYKPGEDVTVRILPLTSSGEIFTDTLKLSLINEYGFQVLSTNVTANGGFIRKKLKLPEFIKKPCTWMIVVKPYINTNVAWLKFERLIKVGHYEMPKIFIATKTESMPNPDHANLTIEARYPHGKRVSGSIKINCHGRDTVIDQGGVGFALLSFLF</sequence>
<feature type="signal peptide" evidence="3">
    <location>
        <begin position="1"/>
        <end position="19"/>
    </location>
</feature>
<dbReference type="Gene3D" id="2.60.40.1930">
    <property type="match status" value="2"/>
</dbReference>
<proteinExistence type="predicted"/>
<dbReference type="Proteomes" id="UP000492821">
    <property type="component" value="Unassembled WGS sequence"/>
</dbReference>
<dbReference type="Gene3D" id="2.60.40.1940">
    <property type="match status" value="1"/>
</dbReference>
<keyword evidence="4" id="KW-1185">Reference proteome</keyword>